<sequence length="85" mass="8852">MAAAAIVGTMVNAMAVKWSGGFFAPRGVEYELLMAVAVAAVAIAGPGRFAVDRFVPVLRDHRVRHGVGAVAFGVVIAALTLVLFR</sequence>
<reference evidence="2 3" key="1">
    <citation type="submission" date="2024-09" db="EMBL/GenBank/DDBJ databases">
        <authorList>
            <person name="Sun Q."/>
            <person name="Mori K."/>
        </authorList>
    </citation>
    <scope>NUCLEOTIDE SEQUENCE [LARGE SCALE GENOMIC DNA]</scope>
    <source>
        <strain evidence="2 3">TBRC 1432</strain>
    </source>
</reference>
<keyword evidence="1" id="KW-0472">Membrane</keyword>
<protein>
    <submittedName>
        <fullName evidence="2">Uncharacterized protein</fullName>
    </submittedName>
</protein>
<keyword evidence="1" id="KW-1133">Transmembrane helix</keyword>
<dbReference type="RefSeq" id="WP_273942449.1">
    <property type="nucleotide sequence ID" value="NZ_CP097263.1"/>
</dbReference>
<feature type="transmembrane region" description="Helical" evidence="1">
    <location>
        <begin position="32"/>
        <end position="51"/>
    </location>
</feature>
<evidence type="ECO:0000313" key="3">
    <source>
        <dbReference type="Proteomes" id="UP001589810"/>
    </source>
</evidence>
<proteinExistence type="predicted"/>
<keyword evidence="1" id="KW-0812">Transmembrane</keyword>
<keyword evidence="3" id="KW-1185">Reference proteome</keyword>
<accession>A0ABV6MNQ5</accession>
<evidence type="ECO:0000256" key="1">
    <source>
        <dbReference type="SAM" id="Phobius"/>
    </source>
</evidence>
<name>A0ABV6MNQ5_9PSEU</name>
<dbReference type="Proteomes" id="UP001589810">
    <property type="component" value="Unassembled WGS sequence"/>
</dbReference>
<evidence type="ECO:0000313" key="2">
    <source>
        <dbReference type="EMBL" id="MFC0541531.1"/>
    </source>
</evidence>
<feature type="transmembrane region" description="Helical" evidence="1">
    <location>
        <begin position="63"/>
        <end position="84"/>
    </location>
</feature>
<dbReference type="EMBL" id="JBHLUD010000002">
    <property type="protein sequence ID" value="MFC0541531.1"/>
    <property type="molecule type" value="Genomic_DNA"/>
</dbReference>
<gene>
    <name evidence="2" type="ORF">ACFFH7_08565</name>
</gene>
<organism evidence="2 3">
    <name type="scientific">Kutzneria chonburiensis</name>
    <dbReference type="NCBI Taxonomy" id="1483604"/>
    <lineage>
        <taxon>Bacteria</taxon>
        <taxon>Bacillati</taxon>
        <taxon>Actinomycetota</taxon>
        <taxon>Actinomycetes</taxon>
        <taxon>Pseudonocardiales</taxon>
        <taxon>Pseudonocardiaceae</taxon>
        <taxon>Kutzneria</taxon>
    </lineage>
</organism>
<comment type="caution">
    <text evidence="2">The sequence shown here is derived from an EMBL/GenBank/DDBJ whole genome shotgun (WGS) entry which is preliminary data.</text>
</comment>